<keyword evidence="4" id="KW-0863">Zinc-finger</keyword>
<dbReference type="PANTHER" id="PTHR46144:SF6">
    <property type="entry name" value="C2H2-TYPE DOMAIN-CONTAINING PROTEIN"/>
    <property type="match status" value="1"/>
</dbReference>
<dbReference type="PANTHER" id="PTHR46144">
    <property type="entry name" value="ZINC FINGER PROTEIN 385B-LIKE"/>
    <property type="match status" value="1"/>
</dbReference>
<dbReference type="GO" id="GO:0008270">
    <property type="term" value="F:zinc ion binding"/>
    <property type="evidence" value="ECO:0007669"/>
    <property type="project" value="UniProtKB-KW"/>
</dbReference>
<keyword evidence="2" id="KW-0479">Metal-binding</keyword>
<feature type="region of interest" description="Disordered" evidence="7">
    <location>
        <begin position="434"/>
        <end position="461"/>
    </location>
</feature>
<dbReference type="EMBL" id="CM002876">
    <property type="protein sequence ID" value="KFK27891.1"/>
    <property type="molecule type" value="Genomic_DNA"/>
</dbReference>
<proteinExistence type="predicted"/>
<organism evidence="10 11">
    <name type="scientific">Arabis alpina</name>
    <name type="common">Alpine rock-cress</name>
    <dbReference type="NCBI Taxonomy" id="50452"/>
    <lineage>
        <taxon>Eukaryota</taxon>
        <taxon>Viridiplantae</taxon>
        <taxon>Streptophyta</taxon>
        <taxon>Embryophyta</taxon>
        <taxon>Tracheophyta</taxon>
        <taxon>Spermatophyta</taxon>
        <taxon>Magnoliopsida</taxon>
        <taxon>eudicotyledons</taxon>
        <taxon>Gunneridae</taxon>
        <taxon>Pentapetalae</taxon>
        <taxon>rosids</taxon>
        <taxon>malvids</taxon>
        <taxon>Brassicales</taxon>
        <taxon>Brassicaceae</taxon>
        <taxon>Arabideae</taxon>
        <taxon>Arabis</taxon>
    </lineage>
</organism>
<evidence type="ECO:0000256" key="5">
    <source>
        <dbReference type="ARBA" id="ARBA00022833"/>
    </source>
</evidence>
<keyword evidence="5" id="KW-0862">Zinc</keyword>
<reference evidence="11" key="1">
    <citation type="journal article" date="2015" name="Nat. Plants">
        <title>Genome expansion of Arabis alpina linked with retrotransposition and reduced symmetric DNA methylation.</title>
        <authorList>
            <person name="Willing E.M."/>
            <person name="Rawat V."/>
            <person name="Mandakova T."/>
            <person name="Maumus F."/>
            <person name="James G.V."/>
            <person name="Nordstroem K.J."/>
            <person name="Becker C."/>
            <person name="Warthmann N."/>
            <person name="Chica C."/>
            <person name="Szarzynska B."/>
            <person name="Zytnicki M."/>
            <person name="Albani M.C."/>
            <person name="Kiefer C."/>
            <person name="Bergonzi S."/>
            <person name="Castaings L."/>
            <person name="Mateos J.L."/>
            <person name="Berns M.C."/>
            <person name="Bujdoso N."/>
            <person name="Piofczyk T."/>
            <person name="de Lorenzo L."/>
            <person name="Barrero-Sicilia C."/>
            <person name="Mateos I."/>
            <person name="Piednoel M."/>
            <person name="Hagmann J."/>
            <person name="Chen-Min-Tao R."/>
            <person name="Iglesias-Fernandez R."/>
            <person name="Schuster S.C."/>
            <person name="Alonso-Blanco C."/>
            <person name="Roudier F."/>
            <person name="Carbonero P."/>
            <person name="Paz-Ares J."/>
            <person name="Davis S.J."/>
            <person name="Pecinka A."/>
            <person name="Quesneville H."/>
            <person name="Colot V."/>
            <person name="Lysak M.A."/>
            <person name="Weigel D."/>
            <person name="Coupland G."/>
            <person name="Schneeberger K."/>
        </authorList>
    </citation>
    <scope>NUCLEOTIDE SEQUENCE [LARGE SCALE GENOMIC DNA]</scope>
    <source>
        <strain evidence="11">cv. Pajares</strain>
    </source>
</reference>
<evidence type="ECO:0000256" key="4">
    <source>
        <dbReference type="ARBA" id="ARBA00022771"/>
    </source>
</evidence>
<evidence type="ECO:0000259" key="8">
    <source>
        <dbReference type="SMART" id="SM00355"/>
    </source>
</evidence>
<dbReference type="OrthoDB" id="549353at2759"/>
<dbReference type="SMART" id="SM00355">
    <property type="entry name" value="ZnF_C2H2"/>
    <property type="match status" value="2"/>
</dbReference>
<dbReference type="Gramene" id="KFK27891">
    <property type="protein sequence ID" value="KFK27891"/>
    <property type="gene ID" value="AALP_AA8G443100"/>
</dbReference>
<feature type="compositionally biased region" description="Basic and acidic residues" evidence="7">
    <location>
        <begin position="159"/>
        <end position="176"/>
    </location>
</feature>
<feature type="domain" description="U1-type" evidence="9">
    <location>
        <begin position="290"/>
        <end position="324"/>
    </location>
</feature>
<evidence type="ECO:0000256" key="3">
    <source>
        <dbReference type="ARBA" id="ARBA00022737"/>
    </source>
</evidence>
<evidence type="ECO:0000256" key="7">
    <source>
        <dbReference type="SAM" id="MobiDB-lite"/>
    </source>
</evidence>
<feature type="domain" description="C2H2-type" evidence="8">
    <location>
        <begin position="471"/>
        <end position="495"/>
    </location>
</feature>
<dbReference type="SMART" id="SM00451">
    <property type="entry name" value="ZnF_U1"/>
    <property type="match status" value="2"/>
</dbReference>
<dbReference type="OMA" id="ICSVICD"/>
<gene>
    <name evidence="10" type="ordered locus">AALP_Aa8g443100</name>
</gene>
<evidence type="ECO:0000313" key="11">
    <source>
        <dbReference type="Proteomes" id="UP000029120"/>
    </source>
</evidence>
<keyword evidence="11" id="KW-1185">Reference proteome</keyword>
<accession>A0A087GDD9</accession>
<feature type="domain" description="C2H2-type" evidence="8">
    <location>
        <begin position="293"/>
        <end position="317"/>
    </location>
</feature>
<evidence type="ECO:0000256" key="6">
    <source>
        <dbReference type="ARBA" id="ARBA00023242"/>
    </source>
</evidence>
<feature type="domain" description="U1-type" evidence="9">
    <location>
        <begin position="468"/>
        <end position="502"/>
    </location>
</feature>
<evidence type="ECO:0008006" key="12">
    <source>
        <dbReference type="Google" id="ProtNLM"/>
    </source>
</evidence>
<evidence type="ECO:0000256" key="2">
    <source>
        <dbReference type="ARBA" id="ARBA00022723"/>
    </source>
</evidence>
<dbReference type="Proteomes" id="UP000029120">
    <property type="component" value="Chromosome 8"/>
</dbReference>
<dbReference type="AlphaFoldDB" id="A0A087GDD9"/>
<dbReference type="InterPro" id="IPR003604">
    <property type="entry name" value="Matrin/U1-like-C_Znf_C2H2"/>
</dbReference>
<dbReference type="InterPro" id="IPR013087">
    <property type="entry name" value="Znf_C2H2_type"/>
</dbReference>
<feature type="region of interest" description="Disordered" evidence="7">
    <location>
        <begin position="154"/>
        <end position="176"/>
    </location>
</feature>
<sequence length="562" mass="64535">MSRGPAKLSKENEEKKKKVLCKNQTALYSQLKSQNHAAMVKEQAEKLLVDSRRTQQESDPKKPREALEQAFFLDSRKICEESSQAKETTEEHTLVKTDDLGFQGAQEDKEERDVEITNKVVESGVEASTHTKIAIRVKKKTETLVDVKNIEESGQDNDLQSRDVQESMKFSEKQNKEVTETWTRSEWRNGRKSWKVKERLENESGATLNVELSRDFRVTKEVRECFGAVLEKLEPSKNEIVVQKLEQGLEIKLGEPENAFVGLIQHIKGDMNKKNKRKKKKKSTVIEYRPEAYVCSYCSVTSDCPTVFESHLKGQKHAAMIKKHTEEAILDDKQFQVEIIQDNGHPKDIINELRFQPGEVPEEELIEPERSVEDLIDFYEEVLENDNQPLPNAEYIFTELNPEFSDPEEAREWFDAIFKKLELSQDANVTRELESIPKQNLEMNSGDPESNSTLGSDKNKKKNKVTKDEAYECTICNVICDCPIVFESHLLGRKHAASVKKHSEVIFDDKKILEESMKEVCGIAKERVENESEKHTVTVKKHVTVVKKQAGTKFVYVRKNVS</sequence>
<evidence type="ECO:0000259" key="9">
    <source>
        <dbReference type="SMART" id="SM00451"/>
    </source>
</evidence>
<dbReference type="GO" id="GO:0003676">
    <property type="term" value="F:nucleic acid binding"/>
    <property type="evidence" value="ECO:0007669"/>
    <property type="project" value="InterPro"/>
</dbReference>
<dbReference type="Gene3D" id="3.30.160.60">
    <property type="entry name" value="Classic Zinc Finger"/>
    <property type="match status" value="2"/>
</dbReference>
<name>A0A087GDD9_ARAAL</name>
<dbReference type="InterPro" id="IPR051868">
    <property type="entry name" value="ZN346_ZMAT4"/>
</dbReference>
<keyword evidence="3" id="KW-0677">Repeat</keyword>
<keyword evidence="6" id="KW-0539">Nucleus</keyword>
<comment type="subcellular location">
    <subcellularLocation>
        <location evidence="1">Nucleus</location>
    </subcellularLocation>
</comment>
<feature type="region of interest" description="Disordered" evidence="7">
    <location>
        <begin position="48"/>
        <end position="67"/>
    </location>
</feature>
<dbReference type="InterPro" id="IPR036236">
    <property type="entry name" value="Znf_C2H2_sf"/>
</dbReference>
<dbReference type="SUPFAM" id="SSF57667">
    <property type="entry name" value="beta-beta-alpha zinc fingers"/>
    <property type="match status" value="2"/>
</dbReference>
<evidence type="ECO:0000313" key="10">
    <source>
        <dbReference type="EMBL" id="KFK27891.1"/>
    </source>
</evidence>
<dbReference type="Pfam" id="PF12874">
    <property type="entry name" value="zf-met"/>
    <property type="match status" value="1"/>
</dbReference>
<feature type="compositionally biased region" description="Polar residues" evidence="7">
    <location>
        <begin position="437"/>
        <end position="456"/>
    </location>
</feature>
<evidence type="ECO:0000256" key="1">
    <source>
        <dbReference type="ARBA" id="ARBA00004123"/>
    </source>
</evidence>
<protein>
    <recommendedName>
        <fullName evidence="12">Matrin-type domain-containing protein</fullName>
    </recommendedName>
</protein>
<dbReference type="GO" id="GO:0005634">
    <property type="term" value="C:nucleus"/>
    <property type="evidence" value="ECO:0007669"/>
    <property type="project" value="UniProtKB-SubCell"/>
</dbReference>